<keyword evidence="2" id="KW-0472">Membrane</keyword>
<reference evidence="3" key="1">
    <citation type="submission" date="2018-05" db="EMBL/GenBank/DDBJ databases">
        <authorList>
            <person name="Lanie J.A."/>
            <person name="Ng W.-L."/>
            <person name="Kazmierczak K.M."/>
            <person name="Andrzejewski T.M."/>
            <person name="Davidsen T.M."/>
            <person name="Wayne K.J."/>
            <person name="Tettelin H."/>
            <person name="Glass J.I."/>
            <person name="Rusch D."/>
            <person name="Podicherti R."/>
            <person name="Tsui H.-C.T."/>
            <person name="Winkler M.E."/>
        </authorList>
    </citation>
    <scope>NUCLEOTIDE SEQUENCE</scope>
</reference>
<keyword evidence="2" id="KW-0812">Transmembrane</keyword>
<dbReference type="AlphaFoldDB" id="A0A382VVQ7"/>
<organism evidence="3">
    <name type="scientific">marine metagenome</name>
    <dbReference type="NCBI Taxonomy" id="408172"/>
    <lineage>
        <taxon>unclassified sequences</taxon>
        <taxon>metagenomes</taxon>
        <taxon>ecological metagenomes</taxon>
    </lineage>
</organism>
<dbReference type="Gene3D" id="3.10.100.10">
    <property type="entry name" value="Mannose-Binding Protein A, subunit A"/>
    <property type="match status" value="1"/>
</dbReference>
<protein>
    <recommendedName>
        <fullName evidence="4">Lectin</fullName>
    </recommendedName>
</protein>
<name>A0A382VVQ7_9ZZZZ</name>
<gene>
    <name evidence="3" type="ORF">METZ01_LOCUS403540</name>
</gene>
<evidence type="ECO:0000313" key="3">
    <source>
        <dbReference type="EMBL" id="SVD50686.1"/>
    </source>
</evidence>
<feature type="non-terminal residue" evidence="3">
    <location>
        <position position="1"/>
    </location>
</feature>
<evidence type="ECO:0000256" key="1">
    <source>
        <dbReference type="SAM" id="MobiDB-lite"/>
    </source>
</evidence>
<proteinExistence type="predicted"/>
<accession>A0A382VVQ7</accession>
<sequence length="270" mass="29417">LIAWYAWLQSDRLSKNTWCWQALLLCNKLRRFMKKLVLWTLTGISLVLMAASTALTQDSENIPSSLMTFFVTSEPIGDGGNLGGLEGADAHCQALAAAVGANDKTWHAYLSTQTRPGQPAVNARDRIGTGPWYHSKAKIIDYLGRQLNRPIIQSQMHGDTLVEAQRGSNMSKEFALTEKGELVNGIGDPLPNRHDMLTGSQTDGRAFTDDADHTCNNWTSNDEGSAQVGHSDRIGNGNTSWNSSHATNGCGQEDLVSWGGVGLFYCFAVN</sequence>
<evidence type="ECO:0008006" key="4">
    <source>
        <dbReference type="Google" id="ProtNLM"/>
    </source>
</evidence>
<dbReference type="InterPro" id="IPR016186">
    <property type="entry name" value="C-type_lectin-like/link_sf"/>
</dbReference>
<dbReference type="SUPFAM" id="SSF56436">
    <property type="entry name" value="C-type lectin-like"/>
    <property type="match status" value="1"/>
</dbReference>
<evidence type="ECO:0000256" key="2">
    <source>
        <dbReference type="SAM" id="Phobius"/>
    </source>
</evidence>
<feature type="transmembrane region" description="Helical" evidence="2">
    <location>
        <begin position="36"/>
        <end position="55"/>
    </location>
</feature>
<feature type="region of interest" description="Disordered" evidence="1">
    <location>
        <begin position="219"/>
        <end position="239"/>
    </location>
</feature>
<dbReference type="EMBL" id="UINC01155060">
    <property type="protein sequence ID" value="SVD50686.1"/>
    <property type="molecule type" value="Genomic_DNA"/>
</dbReference>
<dbReference type="InterPro" id="IPR016187">
    <property type="entry name" value="CTDL_fold"/>
</dbReference>
<keyword evidence="2" id="KW-1133">Transmembrane helix</keyword>